<evidence type="ECO:0000256" key="5">
    <source>
        <dbReference type="ARBA" id="ARBA00022519"/>
    </source>
</evidence>
<accession>A0A7W6JRL9</accession>
<keyword evidence="4" id="KW-1003">Cell membrane</keyword>
<dbReference type="PROSITE" id="PS52015">
    <property type="entry name" value="TONB_CTD"/>
    <property type="match status" value="1"/>
</dbReference>
<evidence type="ECO:0000313" key="14">
    <source>
        <dbReference type="Proteomes" id="UP000557392"/>
    </source>
</evidence>
<feature type="transmembrane region" description="Helical" evidence="11">
    <location>
        <begin position="12"/>
        <end position="36"/>
    </location>
</feature>
<organism evidence="13 14">
    <name type="scientific">Sphingomonas kyeonggiensis</name>
    <dbReference type="NCBI Taxonomy" id="1268553"/>
    <lineage>
        <taxon>Bacteria</taxon>
        <taxon>Pseudomonadati</taxon>
        <taxon>Pseudomonadota</taxon>
        <taxon>Alphaproteobacteria</taxon>
        <taxon>Sphingomonadales</taxon>
        <taxon>Sphingomonadaceae</taxon>
        <taxon>Sphingomonas</taxon>
    </lineage>
</organism>
<keyword evidence="5" id="KW-0997">Cell inner membrane</keyword>
<keyword evidence="8 11" id="KW-1133">Transmembrane helix</keyword>
<dbReference type="GO" id="GO:0015031">
    <property type="term" value="P:protein transport"/>
    <property type="evidence" value="ECO:0007669"/>
    <property type="project" value="UniProtKB-KW"/>
</dbReference>
<feature type="compositionally biased region" description="Low complexity" evidence="10">
    <location>
        <begin position="78"/>
        <end position="89"/>
    </location>
</feature>
<keyword evidence="6 11" id="KW-0812">Transmembrane</keyword>
<evidence type="ECO:0000313" key="13">
    <source>
        <dbReference type="EMBL" id="MBB4098175.1"/>
    </source>
</evidence>
<keyword evidence="7" id="KW-0653">Protein transport</keyword>
<dbReference type="RefSeq" id="WP_183996405.1">
    <property type="nucleotide sequence ID" value="NZ_JACIEH010000001.1"/>
</dbReference>
<protein>
    <submittedName>
        <fullName evidence="13">Protein TonB</fullName>
    </submittedName>
</protein>
<evidence type="ECO:0000256" key="2">
    <source>
        <dbReference type="ARBA" id="ARBA00006555"/>
    </source>
</evidence>
<evidence type="ECO:0000256" key="11">
    <source>
        <dbReference type="SAM" id="Phobius"/>
    </source>
</evidence>
<comment type="similarity">
    <text evidence="2">Belongs to the TonB family.</text>
</comment>
<dbReference type="SUPFAM" id="SSF74653">
    <property type="entry name" value="TolA/TonB C-terminal domain"/>
    <property type="match status" value="1"/>
</dbReference>
<evidence type="ECO:0000256" key="6">
    <source>
        <dbReference type="ARBA" id="ARBA00022692"/>
    </source>
</evidence>
<feature type="region of interest" description="Disordered" evidence="10">
    <location>
        <begin position="49"/>
        <end position="149"/>
    </location>
</feature>
<dbReference type="GO" id="GO:0031992">
    <property type="term" value="F:energy transducer activity"/>
    <property type="evidence" value="ECO:0007669"/>
    <property type="project" value="TreeGrafter"/>
</dbReference>
<evidence type="ECO:0000256" key="10">
    <source>
        <dbReference type="SAM" id="MobiDB-lite"/>
    </source>
</evidence>
<evidence type="ECO:0000256" key="7">
    <source>
        <dbReference type="ARBA" id="ARBA00022927"/>
    </source>
</evidence>
<dbReference type="Pfam" id="PF03544">
    <property type="entry name" value="TonB_C"/>
    <property type="match status" value="1"/>
</dbReference>
<feature type="domain" description="TonB C-terminal" evidence="12">
    <location>
        <begin position="133"/>
        <end position="226"/>
    </location>
</feature>
<dbReference type="NCBIfam" id="TIGR01352">
    <property type="entry name" value="tonB_Cterm"/>
    <property type="match status" value="1"/>
</dbReference>
<evidence type="ECO:0000256" key="3">
    <source>
        <dbReference type="ARBA" id="ARBA00022448"/>
    </source>
</evidence>
<keyword evidence="3" id="KW-0813">Transport</keyword>
<dbReference type="EMBL" id="JACIEH010000001">
    <property type="protein sequence ID" value="MBB4098175.1"/>
    <property type="molecule type" value="Genomic_DNA"/>
</dbReference>
<feature type="compositionally biased region" description="Pro residues" evidence="10">
    <location>
        <begin position="53"/>
        <end position="77"/>
    </location>
</feature>
<feature type="compositionally biased region" description="Pro residues" evidence="10">
    <location>
        <begin position="90"/>
        <end position="127"/>
    </location>
</feature>
<dbReference type="PANTHER" id="PTHR33446:SF2">
    <property type="entry name" value="PROTEIN TONB"/>
    <property type="match status" value="1"/>
</dbReference>
<reference evidence="13 14" key="1">
    <citation type="submission" date="2020-08" db="EMBL/GenBank/DDBJ databases">
        <title>Genomic Encyclopedia of Type Strains, Phase IV (KMG-IV): sequencing the most valuable type-strain genomes for metagenomic binning, comparative biology and taxonomic classification.</title>
        <authorList>
            <person name="Goeker M."/>
        </authorList>
    </citation>
    <scope>NUCLEOTIDE SEQUENCE [LARGE SCALE GENOMIC DNA]</scope>
    <source>
        <strain evidence="13 14">DSM 101806</strain>
    </source>
</reference>
<dbReference type="InterPro" id="IPR051045">
    <property type="entry name" value="TonB-dependent_transducer"/>
</dbReference>
<dbReference type="Proteomes" id="UP000557392">
    <property type="component" value="Unassembled WGS sequence"/>
</dbReference>
<proteinExistence type="inferred from homology"/>
<dbReference type="PANTHER" id="PTHR33446">
    <property type="entry name" value="PROTEIN TONB-RELATED"/>
    <property type="match status" value="1"/>
</dbReference>
<dbReference type="GO" id="GO:0055085">
    <property type="term" value="P:transmembrane transport"/>
    <property type="evidence" value="ECO:0007669"/>
    <property type="project" value="InterPro"/>
</dbReference>
<dbReference type="InterPro" id="IPR037682">
    <property type="entry name" value="TonB_C"/>
</dbReference>
<name>A0A7W6JRL9_9SPHN</name>
<sequence length="226" mass="23809">MSYADRNTSGSRVVAIVLVAIIVAGMGYAFVTGLAYQFVKKQAEKLNTFDVQEPPPPPEEVPPPPPPPDTPVPPPPTQIAVPPSVVQVPTPSPPIQTTPNIPQTPPPTSPPAPPAQPAPPPQPPAPPRIAKKLTPRGSPQSWVTDDDYPASALRAEQAGTVRFRLDVDASGKVTNCTVTGSSGVSVLDSTACNLLKRRARFNPAEDEGGNKIPAPYNGSFTWKIPT</sequence>
<keyword evidence="9 11" id="KW-0472">Membrane</keyword>
<gene>
    <name evidence="13" type="ORF">GGR46_001708</name>
</gene>
<comment type="subcellular location">
    <subcellularLocation>
        <location evidence="1">Cell inner membrane</location>
        <topology evidence="1">Single-pass membrane protein</topology>
        <orientation evidence="1">Periplasmic side</orientation>
    </subcellularLocation>
</comment>
<dbReference type="InterPro" id="IPR006260">
    <property type="entry name" value="TonB/TolA_C"/>
</dbReference>
<dbReference type="GO" id="GO:0098797">
    <property type="term" value="C:plasma membrane protein complex"/>
    <property type="evidence" value="ECO:0007669"/>
    <property type="project" value="TreeGrafter"/>
</dbReference>
<dbReference type="AlphaFoldDB" id="A0A7W6JRL9"/>
<dbReference type="Gene3D" id="3.30.1150.10">
    <property type="match status" value="1"/>
</dbReference>
<evidence type="ECO:0000259" key="12">
    <source>
        <dbReference type="PROSITE" id="PS52015"/>
    </source>
</evidence>
<evidence type="ECO:0000256" key="1">
    <source>
        <dbReference type="ARBA" id="ARBA00004383"/>
    </source>
</evidence>
<evidence type="ECO:0000256" key="4">
    <source>
        <dbReference type="ARBA" id="ARBA00022475"/>
    </source>
</evidence>
<evidence type="ECO:0000256" key="8">
    <source>
        <dbReference type="ARBA" id="ARBA00022989"/>
    </source>
</evidence>
<evidence type="ECO:0000256" key="9">
    <source>
        <dbReference type="ARBA" id="ARBA00023136"/>
    </source>
</evidence>
<keyword evidence="14" id="KW-1185">Reference proteome</keyword>
<comment type="caution">
    <text evidence="13">The sequence shown here is derived from an EMBL/GenBank/DDBJ whole genome shotgun (WGS) entry which is preliminary data.</text>
</comment>